<keyword evidence="1" id="KW-0560">Oxidoreductase</keyword>
<feature type="non-terminal residue" evidence="5">
    <location>
        <position position="775"/>
    </location>
</feature>
<feature type="compositionally biased region" description="Low complexity" evidence="2">
    <location>
        <begin position="277"/>
        <end position="286"/>
    </location>
</feature>
<organism evidence="5 6">
    <name type="scientific">Artemia franciscana</name>
    <name type="common">Brine shrimp</name>
    <name type="synonym">Artemia sanfranciscana</name>
    <dbReference type="NCBI Taxonomy" id="6661"/>
    <lineage>
        <taxon>Eukaryota</taxon>
        <taxon>Metazoa</taxon>
        <taxon>Ecdysozoa</taxon>
        <taxon>Arthropoda</taxon>
        <taxon>Crustacea</taxon>
        <taxon>Branchiopoda</taxon>
        <taxon>Anostraca</taxon>
        <taxon>Artemiidae</taxon>
        <taxon>Artemia</taxon>
    </lineage>
</organism>
<evidence type="ECO:0000256" key="2">
    <source>
        <dbReference type="SAM" id="MobiDB-lite"/>
    </source>
</evidence>
<feature type="signal peptide" evidence="3">
    <location>
        <begin position="1"/>
        <end position="20"/>
    </location>
</feature>
<gene>
    <name evidence="5" type="ORF">QYM36_006930</name>
</gene>
<dbReference type="PANTHER" id="PTHR44054:SF1">
    <property type="entry name" value="SYNAPTIC VESICLE MEMBRANE PROTEIN VAT-1 HOMOLOG"/>
    <property type="match status" value="1"/>
</dbReference>
<protein>
    <recommendedName>
        <fullName evidence="4">Alcohol dehydrogenase-like C-terminal domain-containing protein</fullName>
    </recommendedName>
</protein>
<evidence type="ECO:0000313" key="5">
    <source>
        <dbReference type="EMBL" id="KAK2716617.1"/>
    </source>
</evidence>
<dbReference type="GO" id="GO:0016491">
    <property type="term" value="F:oxidoreductase activity"/>
    <property type="evidence" value="ECO:0007669"/>
    <property type="project" value="UniProtKB-KW"/>
</dbReference>
<evidence type="ECO:0000313" key="6">
    <source>
        <dbReference type="Proteomes" id="UP001187531"/>
    </source>
</evidence>
<dbReference type="Pfam" id="PF00107">
    <property type="entry name" value="ADH_zinc_N"/>
    <property type="match status" value="1"/>
</dbReference>
<dbReference type="Gene3D" id="3.40.50.720">
    <property type="entry name" value="NAD(P)-binding Rossmann-like Domain"/>
    <property type="match status" value="1"/>
</dbReference>
<dbReference type="EMBL" id="JAVRJZ010000011">
    <property type="protein sequence ID" value="KAK2716617.1"/>
    <property type="molecule type" value="Genomic_DNA"/>
</dbReference>
<evidence type="ECO:0000259" key="4">
    <source>
        <dbReference type="Pfam" id="PF00107"/>
    </source>
</evidence>
<reference evidence="5" key="1">
    <citation type="submission" date="2023-07" db="EMBL/GenBank/DDBJ databases">
        <title>Chromosome-level genome assembly of Artemia franciscana.</title>
        <authorList>
            <person name="Jo E."/>
        </authorList>
    </citation>
    <scope>NUCLEOTIDE SEQUENCE</scope>
    <source>
        <tissue evidence="5">Whole body</tissue>
    </source>
</reference>
<dbReference type="Proteomes" id="UP001187531">
    <property type="component" value="Unassembled WGS sequence"/>
</dbReference>
<feature type="compositionally biased region" description="Polar residues" evidence="2">
    <location>
        <begin position="238"/>
        <end position="249"/>
    </location>
</feature>
<feature type="compositionally biased region" description="Low complexity" evidence="2">
    <location>
        <begin position="98"/>
        <end position="116"/>
    </location>
</feature>
<dbReference type="InterPro" id="IPR013149">
    <property type="entry name" value="ADH-like_C"/>
</dbReference>
<dbReference type="PANTHER" id="PTHR44054">
    <property type="entry name" value="SYNAPTIC VESICLE MEMBRANE PROTEIN VAT-1 HOMOLOG-LIKE"/>
    <property type="match status" value="1"/>
</dbReference>
<comment type="caution">
    <text evidence="5">The sequence shown here is derived from an EMBL/GenBank/DDBJ whole genome shotgun (WGS) entry which is preliminary data.</text>
</comment>
<feature type="compositionally biased region" description="Polar residues" evidence="2">
    <location>
        <begin position="51"/>
        <end position="64"/>
    </location>
</feature>
<dbReference type="SUPFAM" id="SSF51735">
    <property type="entry name" value="NAD(P)-binding Rossmann-fold domains"/>
    <property type="match status" value="1"/>
</dbReference>
<dbReference type="InterPro" id="IPR052100">
    <property type="entry name" value="SV-ATPase_mito-regulator"/>
</dbReference>
<keyword evidence="6" id="KW-1185">Reference proteome</keyword>
<feature type="compositionally biased region" description="Polar residues" evidence="2">
    <location>
        <begin position="71"/>
        <end position="81"/>
    </location>
</feature>
<feature type="chain" id="PRO_5041726170" description="Alcohol dehydrogenase-like C-terminal domain-containing protein" evidence="3">
    <location>
        <begin position="21"/>
        <end position="775"/>
    </location>
</feature>
<name>A0AA88I787_ARTSF</name>
<sequence length="775" mass="83134">MQPLYVLSVIFFSGLVLSHAKKETSNNRNTTELLEEEDDDKRDRRGFGPFNGQSGYGPSNSVQPETLPASLHSNNEGSSYQRPAGYGPRPAVQPVPHPAQAQHEHSSSSGYGSDSSTLLKPGITLPAPVKSSDYGSYPLVQPVPPAPISHGYETRSGYAQRPSAPLRPSGYGSNPSVQPVPRPTLTGPGQRPSFGYGQVQSEHLGYMSQQSVHPAPLPAPIDPGHRLSSGYGPAPSVPSKTSSYGSRPSVQPLPSPEPVNPGYGSSSGYDSAPATPSKPSSYSPQPSVQPPTAPAPINHGYGSSSGYGSGPSSPLHPVMTLPAVVSSHKSSGTGYKDKNGATAMAEEAANIAQSAQVAQMFAAQQAAQQAISQLADQASQAAQRASAAVAAKQIQSQRITEATQAAQSVAQVEASLATDVSQATQYSIILACKLYKLGYRLSEYISPEAQSSYNHSSLGGVGIAAVQLAQTVKNVNIAGLSSIHKQGFSKDVGVKKYTTMWWWYRCSTAYTDCEKCQHCRAIFYSQTRFLERCGSGVGIDAAQLTRTVENVNIAGLSSIHKHGFLKDVEVKQYKTTWCWYRCSTAYTDCEKCQHCRAIFYSETRFLERCGSGVGIAAAQLARTVKNVNIAGLSSIHKHGFLKDVGVKQYKTTWCWYSCCTACTDCEKCQHCRAIFYSQTRFLERCGSGVGIAAVQLARTVKNVNIAGISSIHKHDFLKEMGVKQCVSASQDFNETVNALNAIKPNGFDLILDTYGGEASSMLHRLLKPLGRRIII</sequence>
<dbReference type="Pfam" id="PF05335">
    <property type="entry name" value="DUF745"/>
    <property type="match status" value="1"/>
</dbReference>
<feature type="domain" description="Alcohol dehydrogenase-like C-terminal" evidence="4">
    <location>
        <begin position="688"/>
        <end position="773"/>
    </location>
</feature>
<accession>A0AA88I787</accession>
<evidence type="ECO:0000256" key="3">
    <source>
        <dbReference type="SAM" id="SignalP"/>
    </source>
</evidence>
<dbReference type="InterPro" id="IPR007999">
    <property type="entry name" value="DUF745"/>
</dbReference>
<feature type="region of interest" description="Disordered" evidence="2">
    <location>
        <begin position="22"/>
        <end position="315"/>
    </location>
</feature>
<proteinExistence type="predicted"/>
<dbReference type="AlphaFoldDB" id="A0AA88I787"/>
<dbReference type="InterPro" id="IPR036291">
    <property type="entry name" value="NAD(P)-bd_dom_sf"/>
</dbReference>
<keyword evidence="3" id="KW-0732">Signal</keyword>
<evidence type="ECO:0000256" key="1">
    <source>
        <dbReference type="ARBA" id="ARBA00023002"/>
    </source>
</evidence>